<keyword evidence="1" id="KW-0677">Repeat</keyword>
<dbReference type="Gene3D" id="3.80.10.10">
    <property type="entry name" value="Ribonuclease Inhibitor"/>
    <property type="match status" value="1"/>
</dbReference>
<evidence type="ECO:0000313" key="4">
    <source>
        <dbReference type="EMBL" id="MDT2759832.1"/>
    </source>
</evidence>
<feature type="compositionally biased region" description="Polar residues" evidence="2">
    <location>
        <begin position="53"/>
        <end position="63"/>
    </location>
</feature>
<proteinExistence type="predicted"/>
<evidence type="ECO:0000256" key="2">
    <source>
        <dbReference type="SAM" id="MobiDB-lite"/>
    </source>
</evidence>
<dbReference type="InterPro" id="IPR032675">
    <property type="entry name" value="LRR_dom_sf"/>
</dbReference>
<protein>
    <submittedName>
        <fullName evidence="4">MucBP domain-containing protein</fullName>
    </submittedName>
</protein>
<dbReference type="Pfam" id="PF07538">
    <property type="entry name" value="ChW"/>
    <property type="match status" value="9"/>
</dbReference>
<dbReference type="RefSeq" id="WP_311830086.1">
    <property type="nucleotide sequence ID" value="NZ_JARQAJ010000004.1"/>
</dbReference>
<dbReference type="SMART" id="SM00728">
    <property type="entry name" value="ChW"/>
    <property type="match status" value="9"/>
</dbReference>
<dbReference type="EMBL" id="JARQAJ010000004">
    <property type="protein sequence ID" value="MDT2759832.1"/>
    <property type="molecule type" value="Genomic_DNA"/>
</dbReference>
<reference evidence="4" key="1">
    <citation type="submission" date="2023-03" db="EMBL/GenBank/DDBJ databases">
        <authorList>
            <person name="Shen W."/>
            <person name="Cai J."/>
        </authorList>
    </citation>
    <scope>NUCLEOTIDE SEQUENCE</scope>
    <source>
        <strain evidence="4">P66-3</strain>
    </source>
</reference>
<evidence type="ECO:0000313" key="5">
    <source>
        <dbReference type="Proteomes" id="UP001181046"/>
    </source>
</evidence>
<feature type="region of interest" description="Disordered" evidence="2">
    <location>
        <begin position="40"/>
        <end position="76"/>
    </location>
</feature>
<gene>
    <name evidence="4" type="ORF">P7H27_08655</name>
</gene>
<evidence type="ECO:0000256" key="1">
    <source>
        <dbReference type="ARBA" id="ARBA00022737"/>
    </source>
</evidence>
<keyword evidence="5" id="KW-1185">Reference proteome</keyword>
<dbReference type="InterPro" id="IPR009459">
    <property type="entry name" value="MucBP_dom"/>
</dbReference>
<dbReference type="Proteomes" id="UP001181046">
    <property type="component" value="Unassembled WGS sequence"/>
</dbReference>
<accession>A0ABU3FCS8</accession>
<sequence length="977" mass="107965">MKKRQLLVLVLVICITFSQFLGTIAYAVAENGLQASSASSTSVSSDSSSTSSNLQAATVNTDATETTGSSSFSEGTDQLAEGKFGSSPWYITSDFTLVIQTGKFADTAGESPWIVYKDKIQKILIAGEVTLGSESSHLFQGLSELIEIDSIENLKIPESTKMNNFFDGCEALKEVDFSKWDTRNVSKNDAFLSGCEQLETIKLGDNSNFQSYGDENKQDQSLFIWKGANSTKIFNNIAELLSYNGGGSESYSKVLAPEKAVIVVKYLDENGKEIHESNKLTGTIGESYNIGNEDYQLKIEGYLIDNTRLPNTNGTFREANATINFYYKKIAIEDNQTTEPPSVLYRSHVQSTGWQGFVKNGEVSGTNGQNKRLEAVQLQIEDTSLDGGIQYRTHIQGIGWESSFRTNNALSGTIGESKRLEAIQIKLTGDVAKYFDVYYRVSVQGFGLLDWARNGESAGTEGLAYRLESLQVRLVKKGSNELSSGSKAFIKRPILSYRSHVESIGWQGYVADGQKTGTNGQNKRLEAVQIRVGNSGLTGSIKYRTHVQSIGWESSFKSNNEISGTTGNKKRLEAIQISLTGDIAQYFDVYYRVHARSLGWLSWAKNGESAGTEGLACRMEAMEIKLVPKGSNQLISSPKAFVRAPKISYRTHVQSIGWQNYVGNSQTSGTSGQSKRVEAIQIQTENNTLTGGIQYRTHIQSKGWESSFKYNNDVSGSTGQAKRLEAIQIQLNGEIAKYFDVYYRVHAQTFGWLGWAKNGMNAGTEAYGYRLEAIQIKVVPKWGSAPSPLSNSYKKKPSKPTLSTFLGTTKSRIFNELQKHENDWYYQTTPFVGSLGINESVMSPRGNPTRYGPGMNCTGFIATVARQGGGNLSAITRVSNQYGGVANGYNWRNALVPNIQHYSFRTVSDLLRSGQATKGDLIYFEADFSRPNPDCHLGFFWGNNSSHDRIWHSTFPSNKISQIYSATPYSKVYLFKL</sequence>
<feature type="compositionally biased region" description="Low complexity" evidence="2">
    <location>
        <begin position="64"/>
        <end position="76"/>
    </location>
</feature>
<dbReference type="Gene3D" id="3.10.20.320">
    <property type="entry name" value="Putative peptidoglycan bound protein (lpxtg motif)"/>
    <property type="match status" value="1"/>
</dbReference>
<feature type="domain" description="MucBP" evidence="3">
    <location>
        <begin position="262"/>
        <end position="328"/>
    </location>
</feature>
<evidence type="ECO:0000259" key="3">
    <source>
        <dbReference type="Pfam" id="PF06458"/>
    </source>
</evidence>
<name>A0ABU3FCS8_9ENTE</name>
<dbReference type="Pfam" id="PF06458">
    <property type="entry name" value="MucBP"/>
    <property type="match status" value="1"/>
</dbReference>
<comment type="caution">
    <text evidence="4">The sequence shown here is derived from an EMBL/GenBank/DDBJ whole genome shotgun (WGS) entry which is preliminary data.</text>
</comment>
<dbReference type="InterPro" id="IPR006637">
    <property type="entry name" value="ChW"/>
</dbReference>
<organism evidence="4 5">
    <name type="scientific">Enterococcus xiangfangensis</name>
    <dbReference type="NCBI Taxonomy" id="1296537"/>
    <lineage>
        <taxon>Bacteria</taxon>
        <taxon>Bacillati</taxon>
        <taxon>Bacillota</taxon>
        <taxon>Bacilli</taxon>
        <taxon>Lactobacillales</taxon>
        <taxon>Enterococcaceae</taxon>
        <taxon>Enterococcus</taxon>
    </lineage>
</organism>
<feature type="compositionally biased region" description="Low complexity" evidence="2">
    <location>
        <begin position="40"/>
        <end position="52"/>
    </location>
</feature>